<reference evidence="3 4" key="1">
    <citation type="submission" date="2019-04" db="EMBL/GenBank/DDBJ databases">
        <authorList>
            <person name="Yang Y."/>
            <person name="Wei D."/>
        </authorList>
    </citation>
    <scope>NUCLEOTIDE SEQUENCE [LARGE SCALE GENOMIC DNA]</scope>
    <source>
        <strain evidence="3 4">L-1-4w-11</strain>
    </source>
</reference>
<comment type="caution">
    <text evidence="3">The sequence shown here is derived from an EMBL/GenBank/DDBJ whole genome shotgun (WGS) entry which is preliminary data.</text>
</comment>
<dbReference type="InterPro" id="IPR019734">
    <property type="entry name" value="TPR_rpt"/>
</dbReference>
<dbReference type="Pfam" id="PF14559">
    <property type="entry name" value="TPR_19"/>
    <property type="match status" value="1"/>
</dbReference>
<feature type="domain" description="SPOR" evidence="2">
    <location>
        <begin position="332"/>
        <end position="410"/>
    </location>
</feature>
<gene>
    <name evidence="3" type="ORF">FBR43_04365</name>
</gene>
<dbReference type="Proteomes" id="UP000309138">
    <property type="component" value="Unassembled WGS sequence"/>
</dbReference>
<dbReference type="OrthoDB" id="7388953at2"/>
<dbReference type="InterPro" id="IPR036680">
    <property type="entry name" value="SPOR-like_sf"/>
</dbReference>
<keyword evidence="1" id="KW-0802">TPR repeat</keyword>
<dbReference type="SUPFAM" id="SSF48452">
    <property type="entry name" value="TPR-like"/>
    <property type="match status" value="1"/>
</dbReference>
<keyword evidence="4" id="KW-1185">Reference proteome</keyword>
<feature type="repeat" description="TPR" evidence="1">
    <location>
        <begin position="78"/>
        <end position="111"/>
    </location>
</feature>
<evidence type="ECO:0000256" key="1">
    <source>
        <dbReference type="PROSITE-ProRule" id="PRU00339"/>
    </source>
</evidence>
<dbReference type="RefSeq" id="WP_136942017.1">
    <property type="nucleotide sequence ID" value="NZ_SWKR01000002.1"/>
</dbReference>
<dbReference type="Gene3D" id="1.25.40.10">
    <property type="entry name" value="Tetratricopeptide repeat domain"/>
    <property type="match status" value="1"/>
</dbReference>
<dbReference type="AlphaFoldDB" id="A0A4U1L266"/>
<proteinExistence type="predicted"/>
<name>A0A4U1L266_9SPHN</name>
<sequence length="428" mass="43325">MNTRTKLSLTIGALLLGGTAIGGIGVMGAAVAGASDEAAATREAARSAKQAEKALAKRDAAAAIAAAENAVAFDADEASHRALLGSAYLSAGRFMSAAQALDDALTLDPSNGRAALNLALAQIAIGDWQTARETLSSHAAHIAPADRGLALALAGDPMGGVNILGEVARDPSADAKVRQNLALALALAGRWPEAKTIAAIDLSPADVDARILEWAKFARPGGAADQVASLLGVTPAEDLGQPVRLALNPPAEVMAAVSQPATTATASIAAADIAPAPAAASPITAGGIVFAARREIVQPIPIAVEAPVRTARVDAPAHKPAAAPAAPRSFAKGQYHVQLGAYDNAGVARDAWGRLSRRVAVLKGQAPHGVGVSAGGRDFYRLSVGGFARADADAVCRSVRASGNRCFVRTQAGDKLASWAQGERYAAR</sequence>
<dbReference type="Gene3D" id="3.30.70.1070">
    <property type="entry name" value="Sporulation related repeat"/>
    <property type="match status" value="1"/>
</dbReference>
<accession>A0A4U1L266</accession>
<dbReference type="SUPFAM" id="SSF110997">
    <property type="entry name" value="Sporulation related repeat"/>
    <property type="match status" value="1"/>
</dbReference>
<dbReference type="EMBL" id="SWKR01000002">
    <property type="protein sequence ID" value="TKD50075.1"/>
    <property type="molecule type" value="Genomic_DNA"/>
</dbReference>
<dbReference type="Pfam" id="PF05036">
    <property type="entry name" value="SPOR"/>
    <property type="match status" value="1"/>
</dbReference>
<dbReference type="InterPro" id="IPR011990">
    <property type="entry name" value="TPR-like_helical_dom_sf"/>
</dbReference>
<dbReference type="InterPro" id="IPR007730">
    <property type="entry name" value="SPOR-like_dom"/>
</dbReference>
<dbReference type="GO" id="GO:0042834">
    <property type="term" value="F:peptidoglycan binding"/>
    <property type="evidence" value="ECO:0007669"/>
    <property type="project" value="InterPro"/>
</dbReference>
<evidence type="ECO:0000313" key="3">
    <source>
        <dbReference type="EMBL" id="TKD50075.1"/>
    </source>
</evidence>
<evidence type="ECO:0000259" key="2">
    <source>
        <dbReference type="Pfam" id="PF05036"/>
    </source>
</evidence>
<evidence type="ECO:0000313" key="4">
    <source>
        <dbReference type="Proteomes" id="UP000309138"/>
    </source>
</evidence>
<protein>
    <submittedName>
        <fullName evidence="3">Tetratricopeptide repeat protein</fullName>
    </submittedName>
</protein>
<dbReference type="PROSITE" id="PS50005">
    <property type="entry name" value="TPR"/>
    <property type="match status" value="1"/>
</dbReference>
<organism evidence="3 4">
    <name type="scientific">Sphingomonas baiyangensis</name>
    <dbReference type="NCBI Taxonomy" id="2572576"/>
    <lineage>
        <taxon>Bacteria</taxon>
        <taxon>Pseudomonadati</taxon>
        <taxon>Pseudomonadota</taxon>
        <taxon>Alphaproteobacteria</taxon>
        <taxon>Sphingomonadales</taxon>
        <taxon>Sphingomonadaceae</taxon>
        <taxon>Sphingomonas</taxon>
    </lineage>
</organism>